<proteinExistence type="predicted"/>
<organism evidence="2">
    <name type="scientific">Papilio xuthus</name>
    <name type="common">Asian swallowtail butterfly</name>
    <dbReference type="NCBI Taxonomy" id="66420"/>
    <lineage>
        <taxon>Eukaryota</taxon>
        <taxon>Metazoa</taxon>
        <taxon>Ecdysozoa</taxon>
        <taxon>Arthropoda</taxon>
        <taxon>Hexapoda</taxon>
        <taxon>Insecta</taxon>
        <taxon>Pterygota</taxon>
        <taxon>Neoptera</taxon>
        <taxon>Endopterygota</taxon>
        <taxon>Lepidoptera</taxon>
        <taxon>Glossata</taxon>
        <taxon>Ditrysia</taxon>
        <taxon>Papilionoidea</taxon>
        <taxon>Papilionidae</taxon>
        <taxon>Papilioninae</taxon>
        <taxon>Papilio</taxon>
    </lineage>
</organism>
<name>A0AAJ6YYC7_PAPXU</name>
<feature type="region of interest" description="Disordered" evidence="1">
    <location>
        <begin position="122"/>
        <end position="147"/>
    </location>
</feature>
<evidence type="ECO:0000256" key="1">
    <source>
        <dbReference type="SAM" id="MobiDB-lite"/>
    </source>
</evidence>
<dbReference type="KEGG" id="pxu:106113080"/>
<dbReference type="AlphaFoldDB" id="A0AAJ6YYC7"/>
<gene>
    <name evidence="2" type="primary">LOC106113080</name>
</gene>
<sequence>MLVAGWVAGPVSGQAMIFKSSALKGYGFSEPDKMLGPYYIPDRQCSGVVHNLTSACRYVNAVRVSATDAVGYPDISIDGLLERAAVRRRAGPAGCAGRVRVHVVVGCGMSRRVARAAPAVTADASQWPQPQSGRLPPFSPSPFSVDG</sequence>
<accession>A0AAJ6YYC7</accession>
<reference evidence="2" key="1">
    <citation type="submission" date="2025-08" db="UniProtKB">
        <authorList>
            <consortium name="RefSeq"/>
        </authorList>
    </citation>
    <scope>IDENTIFICATION</scope>
</reference>
<dbReference type="GeneID" id="106113080"/>
<dbReference type="Proteomes" id="UP000694872">
    <property type="component" value="Unplaced"/>
</dbReference>
<protein>
    <submittedName>
        <fullName evidence="2">Uncharacterized protein LOC106113080</fullName>
    </submittedName>
</protein>
<evidence type="ECO:0000313" key="2">
    <source>
        <dbReference type="RefSeq" id="XP_013161259.1"/>
    </source>
</evidence>
<dbReference type="RefSeq" id="XP_013161259.1">
    <property type="nucleotide sequence ID" value="XM_013305805.1"/>
</dbReference>